<dbReference type="Pfam" id="PF17132">
    <property type="entry name" value="Glyco_hydro_106"/>
    <property type="match status" value="1"/>
</dbReference>
<proteinExistence type="predicted"/>
<dbReference type="PANTHER" id="PTHR36848">
    <property type="entry name" value="DNA-BINDING PROTEIN (PUTATIVE SECRETED PROTEIN)-RELATED"/>
    <property type="match status" value="1"/>
</dbReference>
<keyword evidence="2" id="KW-1185">Reference proteome</keyword>
<gene>
    <name evidence="1" type="ORF">G5B17_16885</name>
</gene>
<comment type="caution">
    <text evidence="1">The sequence shown here is derived from an EMBL/GenBank/DDBJ whole genome shotgun (WGS) entry which is preliminary data.</text>
</comment>
<name>A0ABX2HCS8_9FIRM</name>
<evidence type="ECO:0000313" key="2">
    <source>
        <dbReference type="Proteomes" id="UP001644719"/>
    </source>
</evidence>
<accession>A0ABX2HCS8</accession>
<reference evidence="1 2" key="1">
    <citation type="journal article" date="2020" name="Cell Host Microbe">
        <title>Functional and Genomic Variation between Human-Derived Isolates of Lachnospiraceae Reveals Inter- and Intra-Species Diversity.</title>
        <authorList>
            <person name="Sorbara M.T."/>
            <person name="Littmann E.R."/>
            <person name="Fontana E."/>
            <person name="Moody T.U."/>
            <person name="Kohout C.E."/>
            <person name="Gjonbalaj M."/>
            <person name="Eaton V."/>
            <person name="Seok R."/>
            <person name="Leiner I.M."/>
            <person name="Pamer E.G."/>
        </authorList>
    </citation>
    <scope>NUCLEOTIDE SEQUENCE [LARGE SCALE GENOMIC DNA]</scope>
    <source>
        <strain evidence="1 2">MSK.17.74</strain>
    </source>
</reference>
<evidence type="ECO:0008006" key="3">
    <source>
        <dbReference type="Google" id="ProtNLM"/>
    </source>
</evidence>
<organism evidence="1 2">
    <name type="scientific">Blautia faecis</name>
    <dbReference type="NCBI Taxonomy" id="871665"/>
    <lineage>
        <taxon>Bacteria</taxon>
        <taxon>Bacillati</taxon>
        <taxon>Bacillota</taxon>
        <taxon>Clostridia</taxon>
        <taxon>Lachnospirales</taxon>
        <taxon>Lachnospiraceae</taxon>
        <taxon>Blautia</taxon>
    </lineage>
</organism>
<dbReference type="PANTHER" id="PTHR36848:SF2">
    <property type="entry name" value="SECRETED PROTEIN"/>
    <property type="match status" value="1"/>
</dbReference>
<dbReference type="Gene3D" id="2.60.120.260">
    <property type="entry name" value="Galactose-binding domain-like"/>
    <property type="match status" value="1"/>
</dbReference>
<dbReference type="Proteomes" id="UP001644719">
    <property type="component" value="Unassembled WGS sequence"/>
</dbReference>
<dbReference type="InterPro" id="IPR053161">
    <property type="entry name" value="Ulvan_degrading_GH"/>
</dbReference>
<dbReference type="EMBL" id="JAAITS010000058">
    <property type="protein sequence ID" value="NSG87041.1"/>
    <property type="molecule type" value="Genomic_DNA"/>
</dbReference>
<protein>
    <recommendedName>
        <fullName evidence="3">Alpha-L-rhamnosidase</fullName>
    </recommendedName>
</protein>
<evidence type="ECO:0000313" key="1">
    <source>
        <dbReference type="EMBL" id="NSG87041.1"/>
    </source>
</evidence>
<sequence length="1101" mass="124975">MVSKVNPAEFTARALTMECGKAGELAVPAKLSTEEERIVTGDSDSIMCGGNRSVDENSMSGRNGSEDLAVEETMETEFLQGVYVIQTAADGRFIKRMKEYLTYEEAAGACGVDEEILLLRQEISGKSEWYNGLMPPDNLNPESVKTFLKLTHEHYEEVFGGSFPKEVKGFFTDEPNCCDFFSVFHEGRPWIPWSIGFTEYFIEKRGYDPQEKLPYLFFDGEGAEKIRHDYWKTVAQRFEESYMKQVYEWCDKRGLRTTGHILYENDLGYQTRVCGAAMPQLRYLHNPGIDLLGAQTDEYLTVKQCASVAHQYERSMTISEAYGCTGWELDFSTQKWLGDWQFALGITRRCQHLALYSITGCRKRDYPPVFNYQNTWWDDNDKMENYFGRLALCLSQGEPVRKVLMIHPISSIWTECRSDRAEDFNHLEMNMGWLDEHITSLNRKGEYYNRIAKALTAGHVDFDFGDEILLEQDGKVEDGMFVAGKCSYQVVVVPGVSNLFANTVKLLKEFLAAGGMVIWLKPYPVMIEGERIGSKQICVAKRWDKKIDSEDVNEEKSDSREVCGKYGDIRDVLDEKAFVHTVEHEWELTEAVAKCTGKDFTVRNASGAEDGEILSMLRKTEDGHILFLTNHDRNNAHQVYIKLDCGNAVEELDPLTGEVCEVETVADGEGVCFTRTFETGMSRIYFVKKIIGAGQIIKEINSVEDKCGIEEDTTVVDLAAVSDGVNAVHEMTVSKAATFPYRHPHYTDPVLATFGPDAKLRRTMENVLTIDKCTYELGVASANKICDGNAMVEDKDLDAIVEQVSEFRHGSGLSEAGSVCESAEMEIWQAQKEIREKLRMQQVYYNGAPQRYTWVDQPHPADGTPFTMHFRFNVAEDISSECSFVIEKPYGLEVYFDGVKCAQTGKWFIDKDMRCFGLPALSKGVHRITIKGSYDQKRELENVFVIGNFAVDMSGNISREKEILHTGDWSMQGYVNYPGGMIYQYKVPQLISDKQVLLHLGEWRGTLLKVRVNGKEAGFHFEKKNCVTDVTGLFEKEENTLEIEVSGSPRNMFGPFHQSYTGCSRISWADFRTEGMFHTDGKVLEPYGMMGQSYICEYEEQ</sequence>